<keyword evidence="2" id="KW-1185">Reference proteome</keyword>
<gene>
    <name evidence="1" type="ORF">PPRIM_AZ9-3.1.T0340063</name>
</gene>
<evidence type="ECO:0000313" key="1">
    <source>
        <dbReference type="EMBL" id="CAD8062931.1"/>
    </source>
</evidence>
<dbReference type="OMA" id="PLKVCIP"/>
<organism evidence="1 2">
    <name type="scientific">Paramecium primaurelia</name>
    <dbReference type="NCBI Taxonomy" id="5886"/>
    <lineage>
        <taxon>Eukaryota</taxon>
        <taxon>Sar</taxon>
        <taxon>Alveolata</taxon>
        <taxon>Ciliophora</taxon>
        <taxon>Intramacronucleata</taxon>
        <taxon>Oligohymenophorea</taxon>
        <taxon>Peniculida</taxon>
        <taxon>Parameciidae</taxon>
        <taxon>Paramecium</taxon>
    </lineage>
</organism>
<sequence length="88" mass="10546">MSAKNQLQTQMDKDKYFFTSLVESTIIKTDFGYYGFMITKGLWYKLRVYFCFVIPKKVVIAEPDIYTFDNLEQAQKKIEEIQLQKQRI</sequence>
<protein>
    <submittedName>
        <fullName evidence="1">Uncharacterized protein</fullName>
    </submittedName>
</protein>
<dbReference type="EMBL" id="CAJJDM010000033">
    <property type="protein sequence ID" value="CAD8062931.1"/>
    <property type="molecule type" value="Genomic_DNA"/>
</dbReference>
<evidence type="ECO:0000313" key="2">
    <source>
        <dbReference type="Proteomes" id="UP000688137"/>
    </source>
</evidence>
<dbReference type="AlphaFoldDB" id="A0A8S1L970"/>
<proteinExistence type="predicted"/>
<dbReference type="Proteomes" id="UP000688137">
    <property type="component" value="Unassembled WGS sequence"/>
</dbReference>
<comment type="caution">
    <text evidence="1">The sequence shown here is derived from an EMBL/GenBank/DDBJ whole genome shotgun (WGS) entry which is preliminary data.</text>
</comment>
<accession>A0A8S1L970</accession>
<reference evidence="1" key="1">
    <citation type="submission" date="2021-01" db="EMBL/GenBank/DDBJ databases">
        <authorList>
            <consortium name="Genoscope - CEA"/>
            <person name="William W."/>
        </authorList>
    </citation>
    <scope>NUCLEOTIDE SEQUENCE</scope>
</reference>
<name>A0A8S1L970_PARPR</name>